<protein>
    <submittedName>
        <fullName evidence="1">Uncharacterized protein</fullName>
    </submittedName>
</protein>
<comment type="caution">
    <text evidence="1">The sequence shown here is derived from an EMBL/GenBank/DDBJ whole genome shotgun (WGS) entry which is preliminary data.</text>
</comment>
<gene>
    <name evidence="1" type="ORF">GXW71_00990</name>
</gene>
<sequence length="74" mass="7438">MTPDLDQLWEGPATAWLDLAASSGLVGAVLATLDPPAVAARPRFLAFPTPMARLPRHRAGFAGGGAGGGGPGCR</sequence>
<evidence type="ECO:0000313" key="1">
    <source>
        <dbReference type="EMBL" id="MBR0662918.1"/>
    </source>
</evidence>
<reference evidence="2" key="1">
    <citation type="journal article" date="2021" name="Syst. Appl. Microbiol.">
        <title>Roseomonas hellenica sp. nov., isolated from roots of wild-growing Alkanna tinctoria.</title>
        <authorList>
            <person name="Rat A."/>
            <person name="Naranjo H.D."/>
            <person name="Lebbe L."/>
            <person name="Cnockaert M."/>
            <person name="Krigas N."/>
            <person name="Grigoriadou K."/>
            <person name="Maloupa E."/>
            <person name="Willems A."/>
        </authorList>
    </citation>
    <scope>NUCLEOTIDE SEQUENCE [LARGE SCALE GENOMIC DNA]</scope>
    <source>
        <strain evidence="2">LMG 31523</strain>
    </source>
</reference>
<dbReference type="RefSeq" id="WP_211850473.1">
    <property type="nucleotide sequence ID" value="NZ_JAAGBB010000001.1"/>
</dbReference>
<evidence type="ECO:0000313" key="2">
    <source>
        <dbReference type="Proteomes" id="UP001196870"/>
    </source>
</evidence>
<organism evidence="1 2">
    <name type="scientific">Plastoroseomonas hellenica</name>
    <dbReference type="NCBI Taxonomy" id="2687306"/>
    <lineage>
        <taxon>Bacteria</taxon>
        <taxon>Pseudomonadati</taxon>
        <taxon>Pseudomonadota</taxon>
        <taxon>Alphaproteobacteria</taxon>
        <taxon>Acetobacterales</taxon>
        <taxon>Acetobacteraceae</taxon>
        <taxon>Plastoroseomonas</taxon>
    </lineage>
</organism>
<name>A0ABS5ERQ2_9PROT</name>
<accession>A0ABS5ERQ2</accession>
<keyword evidence="2" id="KW-1185">Reference proteome</keyword>
<proteinExistence type="predicted"/>
<dbReference type="EMBL" id="JAAGBB010000001">
    <property type="protein sequence ID" value="MBR0662918.1"/>
    <property type="molecule type" value="Genomic_DNA"/>
</dbReference>
<dbReference type="Proteomes" id="UP001196870">
    <property type="component" value="Unassembled WGS sequence"/>
</dbReference>